<dbReference type="SUPFAM" id="SSF81660">
    <property type="entry name" value="Metal cation-transporting ATPase, ATP-binding domain N"/>
    <property type="match status" value="1"/>
</dbReference>
<keyword evidence="12 15" id="KW-1133">Transmembrane helix</keyword>
<keyword evidence="18" id="KW-1185">Reference proteome</keyword>
<dbReference type="Pfam" id="PF00689">
    <property type="entry name" value="Cation_ATPase_C"/>
    <property type="match status" value="1"/>
</dbReference>
<dbReference type="PROSITE" id="PS00154">
    <property type="entry name" value="ATPASE_E1_E2"/>
    <property type="match status" value="1"/>
</dbReference>
<dbReference type="Pfam" id="PF00690">
    <property type="entry name" value="Cation_ATPase_N"/>
    <property type="match status" value="1"/>
</dbReference>
<evidence type="ECO:0000313" key="18">
    <source>
        <dbReference type="Proteomes" id="UP000473648"/>
    </source>
</evidence>
<dbReference type="InterPro" id="IPR006068">
    <property type="entry name" value="ATPase_P-typ_cation-transptr_C"/>
</dbReference>
<evidence type="ECO:0000256" key="7">
    <source>
        <dbReference type="ARBA" id="ARBA00022723"/>
    </source>
</evidence>
<keyword evidence="4" id="KW-1003">Cell membrane</keyword>
<evidence type="ECO:0000256" key="12">
    <source>
        <dbReference type="ARBA" id="ARBA00022989"/>
    </source>
</evidence>
<comment type="caution">
    <text evidence="17">The sequence shown here is derived from an EMBL/GenBank/DDBJ whole genome shotgun (WGS) entry which is preliminary data.</text>
</comment>
<evidence type="ECO:0000256" key="6">
    <source>
        <dbReference type="ARBA" id="ARBA00022692"/>
    </source>
</evidence>
<feature type="transmembrane region" description="Helical" evidence="15">
    <location>
        <begin position="750"/>
        <end position="775"/>
    </location>
</feature>
<keyword evidence="8" id="KW-0547">Nucleotide-binding</keyword>
<dbReference type="Gene3D" id="1.20.1110.10">
    <property type="entry name" value="Calcium-transporting ATPase, transmembrane domain"/>
    <property type="match status" value="1"/>
</dbReference>
<dbReference type="Pfam" id="PF00122">
    <property type="entry name" value="E1-E2_ATPase"/>
    <property type="match status" value="1"/>
</dbReference>
<evidence type="ECO:0000256" key="5">
    <source>
        <dbReference type="ARBA" id="ARBA00022568"/>
    </source>
</evidence>
<evidence type="ECO:0000256" key="14">
    <source>
        <dbReference type="ARBA" id="ARBA00048694"/>
    </source>
</evidence>
<comment type="similarity">
    <text evidence="2">Belongs to the cation transport ATPase (P-type) (TC 3.A.3) family. Type IIA subfamily.</text>
</comment>
<evidence type="ECO:0000256" key="11">
    <source>
        <dbReference type="ARBA" id="ARBA00022967"/>
    </source>
</evidence>
<dbReference type="Gene3D" id="3.40.50.1000">
    <property type="entry name" value="HAD superfamily/HAD-like"/>
    <property type="match status" value="1"/>
</dbReference>
<accession>A0A6L5GS30</accession>
<comment type="subcellular location">
    <subcellularLocation>
        <location evidence="1">Cell membrane</location>
        <topology evidence="1">Multi-pass membrane protein</topology>
    </subcellularLocation>
</comment>
<dbReference type="GO" id="GO:0005388">
    <property type="term" value="F:P-type calcium transporter activity"/>
    <property type="evidence" value="ECO:0007669"/>
    <property type="project" value="UniProtKB-EC"/>
</dbReference>
<dbReference type="InterPro" id="IPR008250">
    <property type="entry name" value="ATPase_P-typ_transduc_dom_A_sf"/>
</dbReference>
<dbReference type="InterPro" id="IPR001757">
    <property type="entry name" value="P_typ_ATPase"/>
</dbReference>
<dbReference type="SUPFAM" id="SSF81665">
    <property type="entry name" value="Calcium ATPase, transmembrane domain M"/>
    <property type="match status" value="1"/>
</dbReference>
<dbReference type="InterPro" id="IPR023214">
    <property type="entry name" value="HAD_sf"/>
</dbReference>
<dbReference type="GO" id="GO:0005886">
    <property type="term" value="C:plasma membrane"/>
    <property type="evidence" value="ECO:0007669"/>
    <property type="project" value="UniProtKB-SubCell"/>
</dbReference>
<evidence type="ECO:0000259" key="16">
    <source>
        <dbReference type="SMART" id="SM00831"/>
    </source>
</evidence>
<feature type="transmembrane region" description="Helical" evidence="15">
    <location>
        <begin position="821"/>
        <end position="839"/>
    </location>
</feature>
<feature type="transmembrane region" description="Helical" evidence="15">
    <location>
        <begin position="86"/>
        <end position="102"/>
    </location>
</feature>
<keyword evidence="5" id="KW-0109">Calcium transport</keyword>
<dbReference type="PRINTS" id="PR00120">
    <property type="entry name" value="HATPASE"/>
</dbReference>
<protein>
    <recommendedName>
        <fullName evidence="3">P-type Ca(2+) transporter</fullName>
        <ecNumber evidence="3">7.2.2.10</ecNumber>
    </recommendedName>
</protein>
<keyword evidence="5" id="KW-0813">Transport</keyword>
<evidence type="ECO:0000256" key="8">
    <source>
        <dbReference type="ARBA" id="ARBA00022741"/>
    </source>
</evidence>
<dbReference type="SFLD" id="SFLDG00002">
    <property type="entry name" value="C1.7:_P-type_atpase_like"/>
    <property type="match status" value="1"/>
</dbReference>
<dbReference type="InterPro" id="IPR004014">
    <property type="entry name" value="ATPase_P-typ_cation-transptr_N"/>
</dbReference>
<dbReference type="InterPro" id="IPR006408">
    <property type="entry name" value="P-type_ATPase_IIB"/>
</dbReference>
<comment type="catalytic activity">
    <reaction evidence="14">
        <text>Ca(2+)(in) + ATP + H2O = Ca(2+)(out) + ADP + phosphate + H(+)</text>
        <dbReference type="Rhea" id="RHEA:18105"/>
        <dbReference type="ChEBI" id="CHEBI:15377"/>
        <dbReference type="ChEBI" id="CHEBI:15378"/>
        <dbReference type="ChEBI" id="CHEBI:29108"/>
        <dbReference type="ChEBI" id="CHEBI:30616"/>
        <dbReference type="ChEBI" id="CHEBI:43474"/>
        <dbReference type="ChEBI" id="CHEBI:456216"/>
        <dbReference type="EC" id="7.2.2.10"/>
    </reaction>
</comment>
<dbReference type="InterPro" id="IPR059000">
    <property type="entry name" value="ATPase_P-type_domA"/>
</dbReference>
<keyword evidence="6 15" id="KW-0812">Transmembrane</keyword>
<dbReference type="GO" id="GO:0140352">
    <property type="term" value="P:export from cell"/>
    <property type="evidence" value="ECO:0007669"/>
    <property type="project" value="UniProtKB-ARBA"/>
</dbReference>
<feature type="transmembrane region" description="Helical" evidence="15">
    <location>
        <begin position="682"/>
        <end position="703"/>
    </location>
</feature>
<keyword evidence="5" id="KW-0406">Ion transport</keyword>
<feature type="transmembrane region" description="Helical" evidence="15">
    <location>
        <begin position="781"/>
        <end position="800"/>
    </location>
</feature>
<name>A0A6L5GS30_9FIRM</name>
<feature type="transmembrane region" description="Helical" evidence="15">
    <location>
        <begin position="62"/>
        <end position="80"/>
    </location>
</feature>
<evidence type="ECO:0000256" key="1">
    <source>
        <dbReference type="ARBA" id="ARBA00004651"/>
    </source>
</evidence>
<dbReference type="SUPFAM" id="SSF81653">
    <property type="entry name" value="Calcium ATPase, transduction domain A"/>
    <property type="match status" value="1"/>
</dbReference>
<evidence type="ECO:0000256" key="3">
    <source>
        <dbReference type="ARBA" id="ARBA00012790"/>
    </source>
</evidence>
<feature type="transmembrane region" description="Helical" evidence="15">
    <location>
        <begin position="709"/>
        <end position="729"/>
    </location>
</feature>
<dbReference type="InterPro" id="IPR018303">
    <property type="entry name" value="ATPase_P-typ_P_site"/>
</dbReference>
<evidence type="ECO:0000313" key="17">
    <source>
        <dbReference type="EMBL" id="MQM72973.1"/>
    </source>
</evidence>
<feature type="transmembrane region" description="Helical" evidence="15">
    <location>
        <begin position="251"/>
        <end position="270"/>
    </location>
</feature>
<evidence type="ECO:0000256" key="13">
    <source>
        <dbReference type="ARBA" id="ARBA00023136"/>
    </source>
</evidence>
<keyword evidence="13 15" id="KW-0472">Membrane</keyword>
<dbReference type="NCBIfam" id="TIGR01494">
    <property type="entry name" value="ATPase_P-type"/>
    <property type="match status" value="3"/>
</dbReference>
<dbReference type="SMART" id="SM00831">
    <property type="entry name" value="Cation_ATPase_N"/>
    <property type="match status" value="1"/>
</dbReference>
<evidence type="ECO:0000256" key="2">
    <source>
        <dbReference type="ARBA" id="ARBA00005675"/>
    </source>
</evidence>
<dbReference type="EMBL" id="VOGB01000004">
    <property type="protein sequence ID" value="MQM72973.1"/>
    <property type="molecule type" value="Genomic_DNA"/>
</dbReference>
<evidence type="ECO:0000256" key="15">
    <source>
        <dbReference type="SAM" id="Phobius"/>
    </source>
</evidence>
<sequence length="881" mass="95925">MGKQKSIRYDLMDDRSFDQALKIDREKGLNEREVQARRLEYGKNELAEGKKVSLFRKFIDQFKDFLILVLMAAAIISGALGEVSDAILILLIVVLNAIIGVVQENKAESAMASLKKMTVHEAKVIRSGVHQVVRSEELVPGDIVLLEAGDAVPADGRLIEVAGLKVQESALTGESVPVEKTLSGEFNESTPLADRTNMVYMHSSVTYGRGTFVVTATGMDTEIGKIAGMIQNTESQATPLTQNINQLGKTLGLAALICCGVVFVVGLLRGGNPLEMFLTAVSLAVAAIPEGLPAIVTVVLALGTTRLAKKNAIVRKLPAVETLGCASVICTDKTGTLTQNRMTIKKVYANEGIIDAEAIKEDGFTPSEKFVVRIGELCNDAQVIKDPEKPVEVGDPTEVAMVDYADRLGFEKNINIKEAPRVGELPFDSDRKLMTTVHHYHDTYLSFTKGAPDCLLAKCTHYLKGYEILELTPERRKEILSANDTLANDSYRVLGYAFQQYQEKPPISEDKLENGLIFAGLTGMIDPPREEVRDSVRDCHQAGIKTVMITGDHKQTAVAIARDLEIFKDGDLALSGTELDQLTDQELDDVIARVSVYARVSPEDKVRIVQAWQRHGDVVAMTGDGVNDAPALKRADIGCAMGITGTDVSKEAADMILTDDNFSTIVSAVKEGRGIYDNIKKAVHFLLSCNIAEILVIFVATLIGLPQPLVPVHILWINLVTDSLPALALGMEKQGDDVMKEKPRRKGDSIFAHGLGGRIIFQGIVLFLISLIVFVTAEKTYGLAVGRTMVFCVLGLSQLAHLLNVRSEKQSAFKHLFTNRYLWGAMAISVCVQLIVILIPTLHPFFTVTALNAVQWVTVVLASVAPLAVVEITKAIQKARA</sequence>
<proteinExistence type="inferred from homology"/>
<dbReference type="Pfam" id="PF13246">
    <property type="entry name" value="Cation_ATPase"/>
    <property type="match status" value="1"/>
</dbReference>
<keyword evidence="10" id="KW-0067">ATP-binding</keyword>
<dbReference type="FunFam" id="2.70.150.10:FF:000016">
    <property type="entry name" value="Calcium-transporting P-type ATPase putative"/>
    <property type="match status" value="1"/>
</dbReference>
<dbReference type="Proteomes" id="UP000473648">
    <property type="component" value="Unassembled WGS sequence"/>
</dbReference>
<dbReference type="EC" id="7.2.2.10" evidence="3"/>
<keyword evidence="7" id="KW-0479">Metal-binding</keyword>
<dbReference type="GO" id="GO:0005524">
    <property type="term" value="F:ATP binding"/>
    <property type="evidence" value="ECO:0007669"/>
    <property type="project" value="UniProtKB-KW"/>
</dbReference>
<dbReference type="CDD" id="cd02089">
    <property type="entry name" value="P-type_ATPase_Ca_prok"/>
    <property type="match status" value="1"/>
</dbReference>
<dbReference type="PRINTS" id="PR00119">
    <property type="entry name" value="CATATPASE"/>
</dbReference>
<dbReference type="Gene3D" id="3.40.1110.10">
    <property type="entry name" value="Calcium-transporting ATPase, cytoplasmic domain N"/>
    <property type="match status" value="1"/>
</dbReference>
<evidence type="ECO:0000256" key="9">
    <source>
        <dbReference type="ARBA" id="ARBA00022837"/>
    </source>
</evidence>
<dbReference type="SFLD" id="SFLDF00027">
    <property type="entry name" value="p-type_atpase"/>
    <property type="match status" value="1"/>
</dbReference>
<dbReference type="AlphaFoldDB" id="A0A6L5GS30"/>
<dbReference type="GO" id="GO:0016887">
    <property type="term" value="F:ATP hydrolysis activity"/>
    <property type="evidence" value="ECO:0007669"/>
    <property type="project" value="InterPro"/>
</dbReference>
<dbReference type="InterPro" id="IPR036412">
    <property type="entry name" value="HAD-like_sf"/>
</dbReference>
<feature type="transmembrane region" description="Helical" evidence="15">
    <location>
        <begin position="845"/>
        <end position="870"/>
    </location>
</feature>
<dbReference type="InterPro" id="IPR023299">
    <property type="entry name" value="ATPase_P-typ_cyto_dom_N"/>
</dbReference>
<dbReference type="SUPFAM" id="SSF56784">
    <property type="entry name" value="HAD-like"/>
    <property type="match status" value="1"/>
</dbReference>
<dbReference type="SFLD" id="SFLDS00003">
    <property type="entry name" value="Haloacid_Dehalogenase"/>
    <property type="match status" value="1"/>
</dbReference>
<gene>
    <name evidence="17" type="ORF">FRC53_06045</name>
</gene>
<dbReference type="InterPro" id="IPR023298">
    <property type="entry name" value="ATPase_P-typ_TM_dom_sf"/>
</dbReference>
<reference evidence="17" key="1">
    <citation type="journal article" date="2020" name="Appl. Environ. Microbiol.">
        <title>Medium-Chain Fatty Acid Synthesis by 'Candidatus Weimeria bifida' gen. nov., sp. nov., and 'Candidatus Pseudoramibacter fermentans' sp. nov.</title>
        <authorList>
            <person name="Scarborough M.J."/>
            <person name="Myers K.S."/>
            <person name="Donohue T.J."/>
            <person name="Noguera D.R."/>
        </authorList>
    </citation>
    <scope>NUCLEOTIDE SEQUENCE</scope>
    <source>
        <strain evidence="17">EUB1.1</strain>
    </source>
</reference>
<dbReference type="FunFam" id="3.40.50.1000:FF:000028">
    <property type="entry name" value="Calcium-transporting P-type ATPase, putative"/>
    <property type="match status" value="1"/>
</dbReference>
<dbReference type="PANTHER" id="PTHR42861">
    <property type="entry name" value="CALCIUM-TRANSPORTING ATPASE"/>
    <property type="match status" value="1"/>
</dbReference>
<evidence type="ECO:0000256" key="10">
    <source>
        <dbReference type="ARBA" id="ARBA00022840"/>
    </source>
</evidence>
<evidence type="ECO:0000256" key="4">
    <source>
        <dbReference type="ARBA" id="ARBA00022475"/>
    </source>
</evidence>
<keyword evidence="9" id="KW-0106">Calcium</keyword>
<organism evidence="17 18">
    <name type="scientific">Candidatus Pseudoramibacter fermentans</name>
    <dbReference type="NCBI Taxonomy" id="2594427"/>
    <lineage>
        <taxon>Bacteria</taxon>
        <taxon>Bacillati</taxon>
        <taxon>Bacillota</taxon>
        <taxon>Clostridia</taxon>
        <taxon>Eubacteriales</taxon>
        <taxon>Eubacteriaceae</taxon>
        <taxon>Pseudoramibacter</taxon>
    </lineage>
</organism>
<dbReference type="NCBIfam" id="TIGR01517">
    <property type="entry name" value="ATPase-IIB_Ca"/>
    <property type="match status" value="1"/>
</dbReference>
<dbReference type="InterPro" id="IPR044492">
    <property type="entry name" value="P_typ_ATPase_HD_dom"/>
</dbReference>
<keyword evidence="11" id="KW-1278">Translocase</keyword>
<dbReference type="Gene3D" id="2.70.150.10">
    <property type="entry name" value="Calcium-transporting ATPase, cytoplasmic transduction domain A"/>
    <property type="match status" value="1"/>
</dbReference>
<feature type="domain" description="Cation-transporting P-type ATPase N-terminal" evidence="16">
    <location>
        <begin position="13"/>
        <end position="82"/>
    </location>
</feature>
<feature type="transmembrane region" description="Helical" evidence="15">
    <location>
        <begin position="276"/>
        <end position="302"/>
    </location>
</feature>
<dbReference type="GO" id="GO:0046872">
    <property type="term" value="F:metal ion binding"/>
    <property type="evidence" value="ECO:0007669"/>
    <property type="project" value="UniProtKB-KW"/>
</dbReference>